<protein>
    <submittedName>
        <fullName evidence="3">Uncharacterized protein</fullName>
    </submittedName>
</protein>
<dbReference type="AlphaFoldDB" id="T1H0P4"/>
<feature type="region of interest" description="Disordered" evidence="2">
    <location>
        <begin position="37"/>
        <end position="62"/>
    </location>
</feature>
<dbReference type="EMBL" id="CAQQ02197788">
    <property type="status" value="NOT_ANNOTATED_CDS"/>
    <property type="molecule type" value="Genomic_DNA"/>
</dbReference>
<sequence length="144" mass="15966">YLIDFVLDSDLEEPVSKNSRFISPTDSPAIIEQFQDAKDNVAKNSESSESSDKSLPPDNEMDENMKLMKGMLDSLAVNIESINKQQEEMQKQMDTVTDKIDTITTSQPPTTITDGTTTNSSRAITTTTTNQNVAATYNINFQMS</sequence>
<keyword evidence="1" id="KW-0175">Coiled coil</keyword>
<organism evidence="3 4">
    <name type="scientific">Megaselia scalaris</name>
    <name type="common">Humpbacked fly</name>
    <name type="synonym">Phora scalaris</name>
    <dbReference type="NCBI Taxonomy" id="36166"/>
    <lineage>
        <taxon>Eukaryota</taxon>
        <taxon>Metazoa</taxon>
        <taxon>Ecdysozoa</taxon>
        <taxon>Arthropoda</taxon>
        <taxon>Hexapoda</taxon>
        <taxon>Insecta</taxon>
        <taxon>Pterygota</taxon>
        <taxon>Neoptera</taxon>
        <taxon>Endopterygota</taxon>
        <taxon>Diptera</taxon>
        <taxon>Brachycera</taxon>
        <taxon>Muscomorpha</taxon>
        <taxon>Platypezoidea</taxon>
        <taxon>Phoridae</taxon>
        <taxon>Megaseliini</taxon>
        <taxon>Megaselia</taxon>
    </lineage>
</organism>
<dbReference type="Proteomes" id="UP000015102">
    <property type="component" value="Unassembled WGS sequence"/>
</dbReference>
<reference evidence="3" key="2">
    <citation type="submission" date="2015-06" db="UniProtKB">
        <authorList>
            <consortium name="EnsemblMetazoa"/>
        </authorList>
    </citation>
    <scope>IDENTIFICATION</scope>
</reference>
<evidence type="ECO:0000256" key="2">
    <source>
        <dbReference type="SAM" id="MobiDB-lite"/>
    </source>
</evidence>
<proteinExistence type="predicted"/>
<evidence type="ECO:0000256" key="1">
    <source>
        <dbReference type="SAM" id="Coils"/>
    </source>
</evidence>
<evidence type="ECO:0000313" key="3">
    <source>
        <dbReference type="EnsemblMetazoa" id="MESCA009727-PA"/>
    </source>
</evidence>
<dbReference type="EMBL" id="CAQQ02197787">
    <property type="status" value="NOT_ANNOTATED_CDS"/>
    <property type="molecule type" value="Genomic_DNA"/>
</dbReference>
<dbReference type="HOGENOM" id="CLU_1801303_0_0_1"/>
<feature type="coiled-coil region" evidence="1">
    <location>
        <begin position="72"/>
        <end position="99"/>
    </location>
</feature>
<reference evidence="4" key="1">
    <citation type="submission" date="2013-02" db="EMBL/GenBank/DDBJ databases">
        <authorList>
            <person name="Hughes D."/>
        </authorList>
    </citation>
    <scope>NUCLEOTIDE SEQUENCE</scope>
    <source>
        <strain>Durham</strain>
        <strain evidence="4">NC isolate 2 -- Noor lab</strain>
    </source>
</reference>
<accession>T1H0P4</accession>
<name>T1H0P4_MEGSC</name>
<dbReference type="EnsemblMetazoa" id="MESCA009727-RA">
    <property type="protein sequence ID" value="MESCA009727-PA"/>
    <property type="gene ID" value="MESCA009727"/>
</dbReference>
<evidence type="ECO:0000313" key="4">
    <source>
        <dbReference type="Proteomes" id="UP000015102"/>
    </source>
</evidence>
<keyword evidence="4" id="KW-1185">Reference proteome</keyword>